<organism evidence="2 3">
    <name type="scientific">Acanthamoeba castellanii (strain ATCC 30010 / Neff)</name>
    <dbReference type="NCBI Taxonomy" id="1257118"/>
    <lineage>
        <taxon>Eukaryota</taxon>
        <taxon>Amoebozoa</taxon>
        <taxon>Discosea</taxon>
        <taxon>Longamoebia</taxon>
        <taxon>Centramoebida</taxon>
        <taxon>Acanthamoebidae</taxon>
        <taxon>Acanthamoeba</taxon>
    </lineage>
</organism>
<feature type="region of interest" description="Disordered" evidence="1">
    <location>
        <begin position="1"/>
        <end position="38"/>
    </location>
</feature>
<accession>L8GVT0</accession>
<dbReference type="Proteomes" id="UP000011083">
    <property type="component" value="Unassembled WGS sequence"/>
</dbReference>
<dbReference type="VEuPathDB" id="AmoebaDB:ACA1_090010"/>
<feature type="compositionally biased region" description="Basic and acidic residues" evidence="1">
    <location>
        <begin position="63"/>
        <end position="90"/>
    </location>
</feature>
<keyword evidence="3" id="KW-1185">Reference proteome</keyword>
<dbReference type="EMBL" id="KB007985">
    <property type="protein sequence ID" value="ELR16703.1"/>
    <property type="molecule type" value="Genomic_DNA"/>
</dbReference>
<feature type="region of interest" description="Disordered" evidence="1">
    <location>
        <begin position="59"/>
        <end position="90"/>
    </location>
</feature>
<dbReference type="InterPro" id="IPR029063">
    <property type="entry name" value="SAM-dependent_MTases_sf"/>
</dbReference>
<dbReference type="RefSeq" id="XP_004338716.1">
    <property type="nucleotide sequence ID" value="XM_004338668.1"/>
</dbReference>
<dbReference type="SUPFAM" id="SSF53335">
    <property type="entry name" value="S-adenosyl-L-methionine-dependent methyltransferases"/>
    <property type="match status" value="1"/>
</dbReference>
<evidence type="ECO:0008006" key="4">
    <source>
        <dbReference type="Google" id="ProtNLM"/>
    </source>
</evidence>
<protein>
    <recommendedName>
        <fullName evidence="4">Methyltransferase</fullName>
    </recommendedName>
</protein>
<dbReference type="GeneID" id="14917244"/>
<evidence type="ECO:0000313" key="3">
    <source>
        <dbReference type="Proteomes" id="UP000011083"/>
    </source>
</evidence>
<evidence type="ECO:0000313" key="2">
    <source>
        <dbReference type="EMBL" id="ELR16703.1"/>
    </source>
</evidence>
<evidence type="ECO:0000256" key="1">
    <source>
        <dbReference type="SAM" id="MobiDB-lite"/>
    </source>
</evidence>
<name>L8GVT0_ACACF</name>
<dbReference type="AlphaFoldDB" id="L8GVT0"/>
<proteinExistence type="predicted"/>
<dbReference type="PANTHER" id="PTHR14614">
    <property type="entry name" value="HEPATOCELLULAR CARCINOMA-ASSOCIATED ANTIGEN"/>
    <property type="match status" value="1"/>
</dbReference>
<reference evidence="2 3" key="1">
    <citation type="journal article" date="2013" name="Genome Biol.">
        <title>Genome of Acanthamoeba castellanii highlights extensive lateral gene transfer and early evolution of tyrosine kinase signaling.</title>
        <authorList>
            <person name="Clarke M."/>
            <person name="Lohan A.J."/>
            <person name="Liu B."/>
            <person name="Lagkouvardos I."/>
            <person name="Roy S."/>
            <person name="Zafar N."/>
            <person name="Bertelli C."/>
            <person name="Schilde C."/>
            <person name="Kianianmomeni A."/>
            <person name="Burglin T.R."/>
            <person name="Frech C."/>
            <person name="Turcotte B."/>
            <person name="Kopec K.O."/>
            <person name="Synnott J.M."/>
            <person name="Choo C."/>
            <person name="Paponov I."/>
            <person name="Finkler A."/>
            <person name="Soon Heng Tan C."/>
            <person name="Hutchins A.P."/>
            <person name="Weinmeier T."/>
            <person name="Rattei T."/>
            <person name="Chu J.S."/>
            <person name="Gimenez G."/>
            <person name="Irimia M."/>
            <person name="Rigden D.J."/>
            <person name="Fitzpatrick D.A."/>
            <person name="Lorenzo-Morales J."/>
            <person name="Bateman A."/>
            <person name="Chiu C.H."/>
            <person name="Tang P."/>
            <person name="Hegemann P."/>
            <person name="Fromm H."/>
            <person name="Raoult D."/>
            <person name="Greub G."/>
            <person name="Miranda-Saavedra D."/>
            <person name="Chen N."/>
            <person name="Nash P."/>
            <person name="Ginger M.L."/>
            <person name="Horn M."/>
            <person name="Schaap P."/>
            <person name="Caler L."/>
            <person name="Loftus B."/>
        </authorList>
    </citation>
    <scope>NUCLEOTIDE SEQUENCE [LARGE SCALE GENOMIC DNA]</scope>
    <source>
        <strain evidence="2 3">Neff</strain>
    </source>
</reference>
<gene>
    <name evidence="2" type="ORF">ACA1_090010</name>
</gene>
<dbReference type="KEGG" id="acan:ACA1_090010"/>
<dbReference type="Gene3D" id="3.40.50.150">
    <property type="entry name" value="Vaccinia Virus protein VP39"/>
    <property type="match status" value="1"/>
</dbReference>
<sequence length="353" mass="39065">MWRREEQEVQRFTFRLTTKGQRDEDTAAAEMKISNAGRRKPRVEVTIVGVKPATFNTATFLQRDSEKKRSQQHNDERKDSEKDGEDGGKDNKTLFCVTSHVVWRTSQLMASWMASHASLFAPSGPLVSSGGRSLRVLELGCGLGLAGLACAKVCAALRRPDTPSAEPALVVMTDGDAAALQLLEHNVDLNWTATHGGQAFDVVLGADIIYHRTDYEALIDTIGFFLSTDDGNRREAEQQQGSITNENALVIIAMQERHYGALDHLVQLMRTRLGMAARTLDVPRMFGDHHDGAAHGDDDEDEEVDDRGYIGSNHYMVVFHHPRTTLELHSLGPEVANEVLGDEEDLFLSMSPP</sequence>
<dbReference type="InterPro" id="IPR019410">
    <property type="entry name" value="Methyltransf_16"/>
</dbReference>
<dbReference type="Pfam" id="PF10294">
    <property type="entry name" value="Methyltransf_16"/>
    <property type="match status" value="1"/>
</dbReference>